<protein>
    <submittedName>
        <fullName evidence="3">Glycerate kinase</fullName>
    </submittedName>
</protein>
<evidence type="ECO:0000313" key="4">
    <source>
        <dbReference type="Proteomes" id="UP000242616"/>
    </source>
</evidence>
<dbReference type="InterPro" id="IPR025286">
    <property type="entry name" value="MOFRL_assoc_dom"/>
</dbReference>
<dbReference type="InterPro" id="IPR038614">
    <property type="entry name" value="GK_N_sf"/>
</dbReference>
<evidence type="ECO:0000259" key="1">
    <source>
        <dbReference type="Pfam" id="PF05161"/>
    </source>
</evidence>
<reference evidence="3 4" key="1">
    <citation type="submission" date="2015-06" db="EMBL/GenBank/DDBJ databases">
        <title>Genome sequencing of Thermotogales isolates from hydrothermal vents.</title>
        <authorList>
            <person name="Haverkamp T.H."/>
            <person name="Kublanov I.V."/>
            <person name="Nesbo C.L."/>
        </authorList>
    </citation>
    <scope>NUCLEOTIDE SEQUENCE [LARGE SCALE GENOMIC DNA]</scope>
    <source>
        <strain evidence="4">ik275mar</strain>
    </source>
</reference>
<dbReference type="RefSeq" id="WP_077197855.1">
    <property type="nucleotide sequence ID" value="NZ_LBFC01000006.1"/>
</dbReference>
<gene>
    <name evidence="3" type="ORF">XJ44_01580</name>
</gene>
<feature type="domain" description="MOFRL" evidence="1">
    <location>
        <begin position="292"/>
        <end position="396"/>
    </location>
</feature>
<proteinExistence type="predicted"/>
<evidence type="ECO:0000313" key="3">
    <source>
        <dbReference type="EMBL" id="ONN27695.1"/>
    </source>
</evidence>
<keyword evidence="3" id="KW-0808">Transferase</keyword>
<name>A0ABX3IIQ5_9BACT</name>
<dbReference type="InterPro" id="IPR039760">
    <property type="entry name" value="MOFRL_protein"/>
</dbReference>
<dbReference type="Gene3D" id="3.40.50.10180">
    <property type="entry name" value="Glycerate kinase, MOFRL-like N-terminal domain"/>
    <property type="match status" value="1"/>
</dbReference>
<dbReference type="Pfam" id="PF05161">
    <property type="entry name" value="MOFRL"/>
    <property type="match status" value="1"/>
</dbReference>
<sequence>MKDIAKKIILETFDQISPEKLVLEKLKKMNLKKVYVLSIGKAAWRMAKAVSEYLDVAYGIIITKYGYSFGGIKNFDIFEAGHPIPDENSLKYTKFAIEKLRKLTQDDVLLFLISGGGSSLFEYLEEGVTLEDLRNITNDLLRKGANIEEINIIRKKLSKVKGGKFLSLINAKVVPLVLSDVLGDKLEYIASGPVYPDNSTFKDVKKIVERYKINLNENIWNVLQKCAKVQRKISHYIVGNVDYACKKLEESAKKYGFNTYILTTQLTCQAREAGKFLASIVKSKNSFKKPYCLIFGGETVVKVKGNGLGGRNQELSFSAAIEIEGMDNVVIVSVGTDGTDGPTDAAGGIVDGNTVKIIREKGFLPEDFLENNDTYNALKIAGDLFISGPTGTNLNDIGFILKR</sequence>
<dbReference type="PANTHER" id="PTHR12227">
    <property type="entry name" value="GLYCERATE KINASE"/>
    <property type="match status" value="1"/>
</dbReference>
<keyword evidence="3" id="KW-0418">Kinase</keyword>
<accession>A0ABX3IIQ5</accession>
<dbReference type="EMBL" id="LBFC01000006">
    <property type="protein sequence ID" value="ONN27695.1"/>
    <property type="molecule type" value="Genomic_DNA"/>
</dbReference>
<keyword evidence="4" id="KW-1185">Reference proteome</keyword>
<comment type="caution">
    <text evidence="3">The sequence shown here is derived from an EMBL/GenBank/DDBJ whole genome shotgun (WGS) entry which is preliminary data.</text>
</comment>
<feature type="domain" description="MOFRL-associated" evidence="2">
    <location>
        <begin position="5"/>
        <end position="224"/>
    </location>
</feature>
<dbReference type="Pfam" id="PF13660">
    <property type="entry name" value="DUF4147"/>
    <property type="match status" value="1"/>
</dbReference>
<dbReference type="Gene3D" id="3.40.1480.10">
    <property type="entry name" value="MOFRL domain"/>
    <property type="match status" value="1"/>
</dbReference>
<dbReference type="InterPro" id="IPR007835">
    <property type="entry name" value="MOFRL"/>
</dbReference>
<dbReference type="PANTHER" id="PTHR12227:SF0">
    <property type="entry name" value="GLYCERATE KINASE"/>
    <property type="match status" value="1"/>
</dbReference>
<dbReference type="Proteomes" id="UP000242616">
    <property type="component" value="Unassembled WGS sequence"/>
</dbReference>
<evidence type="ECO:0000259" key="2">
    <source>
        <dbReference type="Pfam" id="PF13660"/>
    </source>
</evidence>
<dbReference type="GO" id="GO:0016301">
    <property type="term" value="F:kinase activity"/>
    <property type="evidence" value="ECO:0007669"/>
    <property type="project" value="UniProtKB-KW"/>
</dbReference>
<organism evidence="3 4">
    <name type="scientific">Thermosipho affectus</name>
    <dbReference type="NCBI Taxonomy" id="660294"/>
    <lineage>
        <taxon>Bacteria</taxon>
        <taxon>Thermotogati</taxon>
        <taxon>Thermotogota</taxon>
        <taxon>Thermotogae</taxon>
        <taxon>Thermotogales</taxon>
        <taxon>Fervidobacteriaceae</taxon>
        <taxon>Thermosipho</taxon>
    </lineage>
</organism>
<dbReference type="SUPFAM" id="SSF82544">
    <property type="entry name" value="GckA/TtuD-like"/>
    <property type="match status" value="1"/>
</dbReference>
<dbReference type="InterPro" id="IPR037035">
    <property type="entry name" value="GK-like_C_sf"/>
</dbReference>